<dbReference type="Proteomes" id="UP000887116">
    <property type="component" value="Unassembled WGS sequence"/>
</dbReference>
<sequence length="89" mass="9855">MAAHRIDPSTSTTNSNTQKDNTSPVLDNLTQNQNSDFTFLQAIMEMKKIFTLFSALLTEMEKSTNTNNPQEKLNCLVRGVCSIAPSNCV</sequence>
<evidence type="ECO:0000256" key="1">
    <source>
        <dbReference type="SAM" id="MobiDB-lite"/>
    </source>
</evidence>
<dbReference type="EMBL" id="BMAO01016348">
    <property type="protein sequence ID" value="GFR07936.1"/>
    <property type="molecule type" value="Genomic_DNA"/>
</dbReference>
<gene>
    <name evidence="2" type="ORF">TNCT_210141</name>
</gene>
<evidence type="ECO:0000313" key="3">
    <source>
        <dbReference type="Proteomes" id="UP000887116"/>
    </source>
</evidence>
<protein>
    <submittedName>
        <fullName evidence="2">Uncharacterized protein</fullName>
    </submittedName>
</protein>
<keyword evidence="3" id="KW-1185">Reference proteome</keyword>
<accession>A0A8X6GN20</accession>
<comment type="caution">
    <text evidence="2">The sequence shown here is derived from an EMBL/GenBank/DDBJ whole genome shotgun (WGS) entry which is preliminary data.</text>
</comment>
<feature type="region of interest" description="Disordered" evidence="1">
    <location>
        <begin position="1"/>
        <end position="29"/>
    </location>
</feature>
<feature type="compositionally biased region" description="Polar residues" evidence="1">
    <location>
        <begin position="8"/>
        <end position="29"/>
    </location>
</feature>
<name>A0A8X6GN20_TRICU</name>
<evidence type="ECO:0000313" key="2">
    <source>
        <dbReference type="EMBL" id="GFR07936.1"/>
    </source>
</evidence>
<dbReference type="AlphaFoldDB" id="A0A8X6GN20"/>
<proteinExistence type="predicted"/>
<organism evidence="2 3">
    <name type="scientific">Trichonephila clavata</name>
    <name type="common">Joro spider</name>
    <name type="synonym">Nephila clavata</name>
    <dbReference type="NCBI Taxonomy" id="2740835"/>
    <lineage>
        <taxon>Eukaryota</taxon>
        <taxon>Metazoa</taxon>
        <taxon>Ecdysozoa</taxon>
        <taxon>Arthropoda</taxon>
        <taxon>Chelicerata</taxon>
        <taxon>Arachnida</taxon>
        <taxon>Araneae</taxon>
        <taxon>Araneomorphae</taxon>
        <taxon>Entelegynae</taxon>
        <taxon>Araneoidea</taxon>
        <taxon>Nephilidae</taxon>
        <taxon>Trichonephila</taxon>
    </lineage>
</organism>
<reference evidence="2" key="1">
    <citation type="submission" date="2020-07" db="EMBL/GenBank/DDBJ databases">
        <title>Multicomponent nature underlies the extraordinary mechanical properties of spider dragline silk.</title>
        <authorList>
            <person name="Kono N."/>
            <person name="Nakamura H."/>
            <person name="Mori M."/>
            <person name="Yoshida Y."/>
            <person name="Ohtoshi R."/>
            <person name="Malay A.D."/>
            <person name="Moran D.A.P."/>
            <person name="Tomita M."/>
            <person name="Numata K."/>
            <person name="Arakawa K."/>
        </authorList>
    </citation>
    <scope>NUCLEOTIDE SEQUENCE</scope>
</reference>